<dbReference type="Proteomes" id="UP000199182">
    <property type="component" value="Unassembled WGS sequence"/>
</dbReference>
<accession>A0A1G9U897</accession>
<organism evidence="1 2">
    <name type="scientific">Acetanaerobacterium elongatum</name>
    <dbReference type="NCBI Taxonomy" id="258515"/>
    <lineage>
        <taxon>Bacteria</taxon>
        <taxon>Bacillati</taxon>
        <taxon>Bacillota</taxon>
        <taxon>Clostridia</taxon>
        <taxon>Eubacteriales</taxon>
        <taxon>Oscillospiraceae</taxon>
        <taxon>Acetanaerobacterium</taxon>
    </lineage>
</organism>
<dbReference type="AlphaFoldDB" id="A0A1G9U897"/>
<dbReference type="RefSeq" id="WP_092637401.1">
    <property type="nucleotide sequence ID" value="NZ_FNID01000001.1"/>
</dbReference>
<evidence type="ECO:0000313" key="2">
    <source>
        <dbReference type="Proteomes" id="UP000199182"/>
    </source>
</evidence>
<dbReference type="EMBL" id="FNID01000001">
    <property type="protein sequence ID" value="SDM55914.1"/>
    <property type="molecule type" value="Genomic_DNA"/>
</dbReference>
<dbReference type="OrthoDB" id="9807975at2"/>
<evidence type="ECO:0000313" key="1">
    <source>
        <dbReference type="EMBL" id="SDM55914.1"/>
    </source>
</evidence>
<keyword evidence="2" id="KW-1185">Reference proteome</keyword>
<proteinExistence type="predicted"/>
<name>A0A1G9U897_9FIRM</name>
<gene>
    <name evidence="1" type="ORF">SAMN05192585_101105</name>
</gene>
<sequence length="95" mass="10203">MVDICVCVGSSCHMRGSYQVIKTFTELIKAEGLEGEVALKASFCMGRCMSGISVSVGDEPIEHVGFVNAQEVFYTQVLPIVKRLSSGAQPDCLAE</sequence>
<dbReference type="InterPro" id="IPR036249">
    <property type="entry name" value="Thioredoxin-like_sf"/>
</dbReference>
<dbReference type="CDD" id="cd02980">
    <property type="entry name" value="TRX_Fd_family"/>
    <property type="match status" value="1"/>
</dbReference>
<reference evidence="1 2" key="1">
    <citation type="submission" date="2016-10" db="EMBL/GenBank/DDBJ databases">
        <authorList>
            <person name="de Groot N.N."/>
        </authorList>
    </citation>
    <scope>NUCLEOTIDE SEQUENCE [LARGE SCALE GENOMIC DNA]</scope>
    <source>
        <strain evidence="1 2">CGMCC 1.5012</strain>
    </source>
</reference>
<dbReference type="Gene3D" id="3.40.30.10">
    <property type="entry name" value="Glutaredoxin"/>
    <property type="match status" value="1"/>
</dbReference>
<dbReference type="STRING" id="258515.SAMN05192585_101105"/>
<protein>
    <submittedName>
        <fullName evidence="1">Thioredoxin-like [2Fe-2S] ferredoxin</fullName>
    </submittedName>
</protein>
<dbReference type="Pfam" id="PF01257">
    <property type="entry name" value="2Fe-2S_thioredx"/>
    <property type="match status" value="1"/>
</dbReference>
<dbReference type="SUPFAM" id="SSF52833">
    <property type="entry name" value="Thioredoxin-like"/>
    <property type="match status" value="1"/>
</dbReference>